<dbReference type="GO" id="GO:0022857">
    <property type="term" value="F:transmembrane transporter activity"/>
    <property type="evidence" value="ECO:0007669"/>
    <property type="project" value="InterPro"/>
</dbReference>
<sequence>MEEVRGSDKPQQLNTFEDLLESDDHDQCTMYNYNYTEVVDMGYEAAIVNKSSLTILSPNPVKCLHRDFNYSQYQSTVVTEWDLVCERRALYSTTQSVLMMGDMLGTLIMGWLIDLVGRRAVARVSSLFYFLTAILVIGSPGVTLYILMKAITAAMDSGLYLSVFIICNVLISIAYCIIYLTLHPFTTTITTITVMETSATRHRAAMGTLFVIPWALGWLPESPRWLITQTRFQEALKVLKWTAKVNNKTLPPDNVILDAMTYTEKQNLERSEKQEEEPKERCSEKCEEENEAKEKICQRSGEEDEEELKESYDSRVMKVMRHFFILLLNPHLRLRTLVIFFGFFSASMVYYGVSLNATNLG</sequence>
<dbReference type="SUPFAM" id="SSF103473">
    <property type="entry name" value="MFS general substrate transporter"/>
    <property type="match status" value="1"/>
</dbReference>
<keyword evidence="3 5" id="KW-1133">Transmembrane helix</keyword>
<organism evidence="6 7">
    <name type="scientific">Petrolisthes manimaculis</name>
    <dbReference type="NCBI Taxonomy" id="1843537"/>
    <lineage>
        <taxon>Eukaryota</taxon>
        <taxon>Metazoa</taxon>
        <taxon>Ecdysozoa</taxon>
        <taxon>Arthropoda</taxon>
        <taxon>Crustacea</taxon>
        <taxon>Multicrustacea</taxon>
        <taxon>Malacostraca</taxon>
        <taxon>Eumalacostraca</taxon>
        <taxon>Eucarida</taxon>
        <taxon>Decapoda</taxon>
        <taxon>Pleocyemata</taxon>
        <taxon>Anomura</taxon>
        <taxon>Galatheoidea</taxon>
        <taxon>Porcellanidae</taxon>
        <taxon>Petrolisthes</taxon>
    </lineage>
</organism>
<dbReference type="GO" id="GO:0016020">
    <property type="term" value="C:membrane"/>
    <property type="evidence" value="ECO:0007669"/>
    <property type="project" value="UniProtKB-SubCell"/>
</dbReference>
<dbReference type="Proteomes" id="UP001292094">
    <property type="component" value="Unassembled WGS sequence"/>
</dbReference>
<evidence type="ECO:0000256" key="2">
    <source>
        <dbReference type="ARBA" id="ARBA00022692"/>
    </source>
</evidence>
<comment type="subcellular location">
    <subcellularLocation>
        <location evidence="1">Membrane</location>
        <topology evidence="1">Multi-pass membrane protein</topology>
    </subcellularLocation>
</comment>
<keyword evidence="2 5" id="KW-0812">Transmembrane</keyword>
<feature type="transmembrane region" description="Helical" evidence="5">
    <location>
        <begin position="334"/>
        <end position="353"/>
    </location>
</feature>
<comment type="caution">
    <text evidence="6">The sequence shown here is derived from an EMBL/GenBank/DDBJ whole genome shotgun (WGS) entry which is preliminary data.</text>
</comment>
<dbReference type="Gene3D" id="1.20.1250.20">
    <property type="entry name" value="MFS general substrate transporter like domains"/>
    <property type="match status" value="1"/>
</dbReference>
<dbReference type="Pfam" id="PF00083">
    <property type="entry name" value="Sugar_tr"/>
    <property type="match status" value="1"/>
</dbReference>
<evidence type="ECO:0000256" key="4">
    <source>
        <dbReference type="ARBA" id="ARBA00023136"/>
    </source>
</evidence>
<dbReference type="InterPro" id="IPR005828">
    <property type="entry name" value="MFS_sugar_transport-like"/>
</dbReference>
<dbReference type="PANTHER" id="PTHR24064">
    <property type="entry name" value="SOLUTE CARRIER FAMILY 22 MEMBER"/>
    <property type="match status" value="1"/>
</dbReference>
<gene>
    <name evidence="6" type="ORF">Pmani_025203</name>
</gene>
<keyword evidence="7" id="KW-1185">Reference proteome</keyword>
<evidence type="ECO:0000256" key="3">
    <source>
        <dbReference type="ARBA" id="ARBA00022989"/>
    </source>
</evidence>
<feature type="transmembrane region" description="Helical" evidence="5">
    <location>
        <begin position="97"/>
        <end position="116"/>
    </location>
</feature>
<reference evidence="6" key="1">
    <citation type="submission" date="2023-11" db="EMBL/GenBank/DDBJ databases">
        <title>Genome assemblies of two species of porcelain crab, Petrolisthes cinctipes and Petrolisthes manimaculis (Anomura: Porcellanidae).</title>
        <authorList>
            <person name="Angst P."/>
        </authorList>
    </citation>
    <scope>NUCLEOTIDE SEQUENCE</scope>
    <source>
        <strain evidence="6">PB745_02</strain>
        <tissue evidence="6">Gill</tissue>
    </source>
</reference>
<proteinExistence type="predicted"/>
<dbReference type="EMBL" id="JAWZYT010002683">
    <property type="protein sequence ID" value="KAK4302719.1"/>
    <property type="molecule type" value="Genomic_DNA"/>
</dbReference>
<evidence type="ECO:0000256" key="5">
    <source>
        <dbReference type="SAM" id="Phobius"/>
    </source>
</evidence>
<evidence type="ECO:0000313" key="6">
    <source>
        <dbReference type="EMBL" id="KAK4302719.1"/>
    </source>
</evidence>
<dbReference type="InterPro" id="IPR036259">
    <property type="entry name" value="MFS_trans_sf"/>
</dbReference>
<protein>
    <submittedName>
        <fullName evidence="6">Uncharacterized protein</fullName>
    </submittedName>
</protein>
<feature type="transmembrane region" description="Helical" evidence="5">
    <location>
        <begin position="128"/>
        <end position="147"/>
    </location>
</feature>
<name>A0AAE1U1E4_9EUCA</name>
<keyword evidence="4 5" id="KW-0472">Membrane</keyword>
<evidence type="ECO:0000313" key="7">
    <source>
        <dbReference type="Proteomes" id="UP001292094"/>
    </source>
</evidence>
<dbReference type="AlphaFoldDB" id="A0AAE1U1E4"/>
<feature type="transmembrane region" description="Helical" evidence="5">
    <location>
        <begin position="159"/>
        <end position="182"/>
    </location>
</feature>
<accession>A0AAE1U1E4</accession>
<evidence type="ECO:0000256" key="1">
    <source>
        <dbReference type="ARBA" id="ARBA00004141"/>
    </source>
</evidence>